<evidence type="ECO:0000259" key="1">
    <source>
        <dbReference type="Pfam" id="PF07985"/>
    </source>
</evidence>
<feature type="domain" description="SRR1-like" evidence="1">
    <location>
        <begin position="119"/>
        <end position="252"/>
    </location>
</feature>
<dbReference type="HOGENOM" id="CLU_909068_0_0_1"/>
<keyword evidence="3" id="KW-1185">Reference proteome</keyword>
<evidence type="ECO:0000313" key="3">
    <source>
        <dbReference type="Proteomes" id="UP000030672"/>
    </source>
</evidence>
<proteinExistence type="predicted"/>
<dbReference type="EMBL" id="KL584828">
    <property type="protein sequence ID" value="KEQ64781.1"/>
    <property type="molecule type" value="Genomic_DNA"/>
</dbReference>
<dbReference type="RefSeq" id="XP_040881804.1">
    <property type="nucleotide sequence ID" value="XM_041024417.1"/>
</dbReference>
<protein>
    <recommendedName>
        <fullName evidence="1">SRR1-like domain-containing protein</fullName>
    </recommendedName>
</protein>
<dbReference type="AlphaFoldDB" id="A0A074WQS7"/>
<dbReference type="PANTHER" id="PTHR42080:SF1">
    <property type="entry name" value="SRR1-LIKE DOMAIN-CONTAINING PROTEIN"/>
    <property type="match status" value="1"/>
</dbReference>
<gene>
    <name evidence="2" type="ORF">M437DRAFT_64406</name>
</gene>
<reference evidence="2 3" key="1">
    <citation type="journal article" date="2014" name="BMC Genomics">
        <title>Genome sequencing of four Aureobasidium pullulans varieties: biotechnological potential, stress tolerance, and description of new species.</title>
        <authorList>
            <person name="Gostin Ar C."/>
            <person name="Ohm R.A."/>
            <person name="Kogej T."/>
            <person name="Sonjak S."/>
            <person name="Turk M."/>
            <person name="Zajc J."/>
            <person name="Zalar P."/>
            <person name="Grube M."/>
            <person name="Sun H."/>
            <person name="Han J."/>
            <person name="Sharma A."/>
            <person name="Chiniquy J."/>
            <person name="Ngan C.Y."/>
            <person name="Lipzen A."/>
            <person name="Barry K."/>
            <person name="Grigoriev I.V."/>
            <person name="Gunde-Cimerman N."/>
        </authorList>
    </citation>
    <scope>NUCLEOTIDE SEQUENCE [LARGE SCALE GENOMIC DNA]</scope>
    <source>
        <strain evidence="2 3">CBS 110374</strain>
    </source>
</reference>
<name>A0A074WQS7_AURM1</name>
<dbReference type="Proteomes" id="UP000030672">
    <property type="component" value="Unassembled WGS sequence"/>
</dbReference>
<dbReference type="Pfam" id="PF07985">
    <property type="entry name" value="SRR1"/>
    <property type="match status" value="1"/>
</dbReference>
<evidence type="ECO:0000313" key="2">
    <source>
        <dbReference type="EMBL" id="KEQ64781.1"/>
    </source>
</evidence>
<sequence>MRAPLRQAINDARMTDGREEIRQDSLADDIVEREAWLRSFGMTPYTSPGDFDMSKIKKKSAEFLEEKKINGTLSVDKLPSCEKIPGKVTASFKQHLNALKQPTRDCLTSPEWRGARNQVRQALEQNSIEKMVVLGPGSIFACTTEYTFWQYEMAFILAIFELVKQQDQSTKTRTPVLYFQDPKFCIADYLLLSELGGQIVDHPEAFVRHIDERTLVFANLHLVGKPLPFSEEPSHKELNIVTVQQSLPAATENALYLQSKYNEFDPNFDIRGVADRFIAERQSAELHETMLHLFTSIPDSENNLFGLMSIFWLPSVEDSGTLRQTKQVESLGKKAKKWLESL</sequence>
<organism evidence="2 3">
    <name type="scientific">Aureobasidium melanogenum (strain CBS 110374)</name>
    <name type="common">Aureobasidium pullulans var. melanogenum</name>
    <dbReference type="NCBI Taxonomy" id="1043003"/>
    <lineage>
        <taxon>Eukaryota</taxon>
        <taxon>Fungi</taxon>
        <taxon>Dikarya</taxon>
        <taxon>Ascomycota</taxon>
        <taxon>Pezizomycotina</taxon>
        <taxon>Dothideomycetes</taxon>
        <taxon>Dothideomycetidae</taxon>
        <taxon>Dothideales</taxon>
        <taxon>Saccotheciaceae</taxon>
        <taxon>Aureobasidium</taxon>
    </lineage>
</organism>
<dbReference type="InterPro" id="IPR012942">
    <property type="entry name" value="SRR1-like"/>
</dbReference>
<accession>A0A074WQS7</accession>
<dbReference type="PANTHER" id="PTHR42080">
    <property type="entry name" value="SRR1 DOMAIN-CONTAINING PROTEIN"/>
    <property type="match status" value="1"/>
</dbReference>
<dbReference type="GeneID" id="63917790"/>